<dbReference type="SUPFAM" id="SSF50891">
    <property type="entry name" value="Cyclophilin-like"/>
    <property type="match status" value="1"/>
</dbReference>
<dbReference type="GO" id="GO:0003755">
    <property type="term" value="F:peptidyl-prolyl cis-trans isomerase activity"/>
    <property type="evidence" value="ECO:0007669"/>
    <property type="project" value="UniProtKB-KW"/>
</dbReference>
<reference evidence="12" key="1">
    <citation type="journal article" date="2020" name="Stud. Mycol.">
        <title>101 Dothideomycetes genomes: a test case for predicting lifestyles and emergence of pathogens.</title>
        <authorList>
            <person name="Haridas S."/>
            <person name="Albert R."/>
            <person name="Binder M."/>
            <person name="Bloem J."/>
            <person name="Labutti K."/>
            <person name="Salamov A."/>
            <person name="Andreopoulos B."/>
            <person name="Baker S."/>
            <person name="Barry K."/>
            <person name="Bills G."/>
            <person name="Bluhm B."/>
            <person name="Cannon C."/>
            <person name="Castanera R."/>
            <person name="Culley D."/>
            <person name="Daum C."/>
            <person name="Ezra D."/>
            <person name="Gonzalez J."/>
            <person name="Henrissat B."/>
            <person name="Kuo A."/>
            <person name="Liang C."/>
            <person name="Lipzen A."/>
            <person name="Lutzoni F."/>
            <person name="Magnuson J."/>
            <person name="Mondo S."/>
            <person name="Nolan M."/>
            <person name="Ohm R."/>
            <person name="Pangilinan J."/>
            <person name="Park H.-J."/>
            <person name="Ramirez L."/>
            <person name="Alfaro M."/>
            <person name="Sun H."/>
            <person name="Tritt A."/>
            <person name="Yoshinaga Y."/>
            <person name="Zwiers L.-H."/>
            <person name="Turgeon B."/>
            <person name="Goodwin S."/>
            <person name="Spatafora J."/>
            <person name="Crous P."/>
            <person name="Grigoriev I."/>
        </authorList>
    </citation>
    <scope>NUCLEOTIDE SEQUENCE</scope>
    <source>
        <strain evidence="12">CBS 122681</strain>
    </source>
</reference>
<dbReference type="PANTHER" id="PTHR45625:SF4">
    <property type="entry name" value="PEPTIDYLPROLYL ISOMERASE DOMAIN AND WD REPEAT-CONTAINING PROTEIN 1"/>
    <property type="match status" value="1"/>
</dbReference>
<comment type="similarity">
    <text evidence="2">Belongs to the cyclophilin-type PPIase family.</text>
</comment>
<sequence>MGLDRATSPARGKRSRSEVEEEERRDAAASKPSGDDDDTSSDDDFGPALPSSAPKKKKRKLPYEKLYVAALPSASRYYKSLMHRDQLCFTTFTPYTDFLITSSIDGVVKFWKKDFGGVEFVKEFRAHDGEIKSVSVSADGRSFATAGSDNSVKIFDVVTFDLLAMLSLDYTPKAVCWVHGRGASLPLLAVSAEQDRRIRIYDGRGENPEPVHVLKSVHKTPVHLMAYNNEFDCVVSIDDGGMVEYWRPSGTFEKPENVFSMKSSTDLFAFKKAKCVPSSLTISPTGKQFVTFSFPDRQIRIFDFASGKLHRTYDESIQTITDMQQAGSAPLKLEDMEFGRRIGIERDLEQPSTRARMNVVFDETGNFILYGSMYGVKVLNTLTNRVVKLYGQEESLRPLFLSIYQGQPEKKGVVTVEMAASDNPLLQEAEARDAMLVSTGSGKVRFYMFTNDNSATKSERDVQNEKPRNITTAQKEAAKQTLTGTSATIHTTYGDISIRLFPEAAPKAVENFVTHAKNGYYNNIIFHRIIRKFMIQTGDPMGDGTGGESIWGKEFEDEFSTLKHDKPYTVSMANAGPGTNGSQFFITTEKTPWLDNKHTIFGRAIQGLDVVHKIENTKVYKEKPEEDIKIINISIS</sequence>
<feature type="compositionally biased region" description="Acidic residues" evidence="10">
    <location>
        <begin position="35"/>
        <end position="45"/>
    </location>
</feature>
<evidence type="ECO:0000256" key="3">
    <source>
        <dbReference type="ARBA" id="ARBA00013194"/>
    </source>
</evidence>
<feature type="region of interest" description="Disordered" evidence="10">
    <location>
        <begin position="1"/>
        <end position="57"/>
    </location>
</feature>
<protein>
    <recommendedName>
        <fullName evidence="8">Peptidyl-prolyl cis-trans isomerase-like 1</fullName>
        <ecNumber evidence="3">5.2.1.8</ecNumber>
    </recommendedName>
</protein>
<dbReference type="InterPro" id="IPR036322">
    <property type="entry name" value="WD40_repeat_dom_sf"/>
</dbReference>
<dbReference type="PROSITE" id="PS50082">
    <property type="entry name" value="WD_REPEATS_2"/>
    <property type="match status" value="2"/>
</dbReference>
<organism evidence="12 13">
    <name type="scientific">Lophiostoma macrostomum CBS 122681</name>
    <dbReference type="NCBI Taxonomy" id="1314788"/>
    <lineage>
        <taxon>Eukaryota</taxon>
        <taxon>Fungi</taxon>
        <taxon>Dikarya</taxon>
        <taxon>Ascomycota</taxon>
        <taxon>Pezizomycotina</taxon>
        <taxon>Dothideomycetes</taxon>
        <taxon>Pleosporomycetidae</taxon>
        <taxon>Pleosporales</taxon>
        <taxon>Lophiostomataceae</taxon>
        <taxon>Lophiostoma</taxon>
    </lineage>
</organism>
<feature type="repeat" description="WD" evidence="9">
    <location>
        <begin position="80"/>
        <end position="112"/>
    </location>
</feature>
<dbReference type="EMBL" id="MU004490">
    <property type="protein sequence ID" value="KAF2649472.1"/>
    <property type="molecule type" value="Genomic_DNA"/>
</dbReference>
<dbReference type="FunFam" id="2.130.10.10:FF:000450">
    <property type="entry name" value="Peptidylprolyl isomerase domain and WD-repeat protein 1"/>
    <property type="match status" value="1"/>
</dbReference>
<dbReference type="InterPro" id="IPR002130">
    <property type="entry name" value="Cyclophilin-type_PPIase_dom"/>
</dbReference>
<evidence type="ECO:0000256" key="9">
    <source>
        <dbReference type="PROSITE-ProRule" id="PRU00221"/>
    </source>
</evidence>
<proteinExistence type="inferred from homology"/>
<dbReference type="PROSITE" id="PS50072">
    <property type="entry name" value="CSA_PPIASE_2"/>
    <property type="match status" value="1"/>
</dbReference>
<dbReference type="PRINTS" id="PR00153">
    <property type="entry name" value="CSAPPISMRASE"/>
</dbReference>
<dbReference type="PROSITE" id="PS50294">
    <property type="entry name" value="WD_REPEATS_REGION"/>
    <property type="match status" value="1"/>
</dbReference>
<dbReference type="Proteomes" id="UP000799324">
    <property type="component" value="Unassembled WGS sequence"/>
</dbReference>
<keyword evidence="4 9" id="KW-0853">WD repeat</keyword>
<evidence type="ECO:0000256" key="6">
    <source>
        <dbReference type="ARBA" id="ARBA00023110"/>
    </source>
</evidence>
<dbReference type="InterPro" id="IPR015943">
    <property type="entry name" value="WD40/YVTN_repeat-like_dom_sf"/>
</dbReference>
<dbReference type="CDD" id="cd01927">
    <property type="entry name" value="cyclophilin_WD40"/>
    <property type="match status" value="1"/>
</dbReference>
<feature type="compositionally biased region" description="Basic and acidic residues" evidence="10">
    <location>
        <begin position="15"/>
        <end position="28"/>
    </location>
</feature>
<evidence type="ECO:0000256" key="10">
    <source>
        <dbReference type="SAM" id="MobiDB-lite"/>
    </source>
</evidence>
<keyword evidence="6" id="KW-0697">Rotamase</keyword>
<keyword evidence="5" id="KW-0677">Repeat</keyword>
<evidence type="ECO:0000256" key="4">
    <source>
        <dbReference type="ARBA" id="ARBA00022574"/>
    </source>
</evidence>
<dbReference type="SUPFAM" id="SSF50978">
    <property type="entry name" value="WD40 repeat-like"/>
    <property type="match status" value="1"/>
</dbReference>
<dbReference type="FunFam" id="2.40.100.10:FF:000003">
    <property type="entry name" value="Peptidylprolyl isomerase domain and WD repeat-containing 1"/>
    <property type="match status" value="1"/>
</dbReference>
<dbReference type="EC" id="5.2.1.8" evidence="3"/>
<evidence type="ECO:0000256" key="2">
    <source>
        <dbReference type="ARBA" id="ARBA00007365"/>
    </source>
</evidence>
<dbReference type="Gene3D" id="2.40.100.10">
    <property type="entry name" value="Cyclophilin-like"/>
    <property type="match status" value="1"/>
</dbReference>
<comment type="catalytic activity">
    <reaction evidence="1">
        <text>[protein]-peptidylproline (omega=180) = [protein]-peptidylproline (omega=0)</text>
        <dbReference type="Rhea" id="RHEA:16237"/>
        <dbReference type="Rhea" id="RHEA-COMP:10747"/>
        <dbReference type="Rhea" id="RHEA-COMP:10748"/>
        <dbReference type="ChEBI" id="CHEBI:83833"/>
        <dbReference type="ChEBI" id="CHEBI:83834"/>
        <dbReference type="EC" id="5.2.1.8"/>
    </reaction>
</comment>
<name>A0A6A6SPN5_9PLEO</name>
<dbReference type="Pfam" id="PF00160">
    <property type="entry name" value="Pro_isomerase"/>
    <property type="match status" value="1"/>
</dbReference>
<feature type="domain" description="PPIase cyclophilin-type" evidence="11">
    <location>
        <begin position="490"/>
        <end position="635"/>
    </location>
</feature>
<evidence type="ECO:0000259" key="11">
    <source>
        <dbReference type="PROSITE" id="PS50072"/>
    </source>
</evidence>
<dbReference type="InterPro" id="IPR029000">
    <property type="entry name" value="Cyclophilin-like_dom_sf"/>
</dbReference>
<accession>A0A6A6SPN5</accession>
<keyword evidence="7 12" id="KW-0413">Isomerase</keyword>
<evidence type="ECO:0000313" key="12">
    <source>
        <dbReference type="EMBL" id="KAF2649472.1"/>
    </source>
</evidence>
<dbReference type="OrthoDB" id="10264753at2759"/>
<dbReference type="AlphaFoldDB" id="A0A6A6SPN5"/>
<keyword evidence="13" id="KW-1185">Reference proteome</keyword>
<evidence type="ECO:0000256" key="1">
    <source>
        <dbReference type="ARBA" id="ARBA00000971"/>
    </source>
</evidence>
<evidence type="ECO:0000256" key="7">
    <source>
        <dbReference type="ARBA" id="ARBA00023235"/>
    </source>
</evidence>
<dbReference type="GO" id="GO:0005634">
    <property type="term" value="C:nucleus"/>
    <property type="evidence" value="ECO:0007669"/>
    <property type="project" value="UniProtKB-ARBA"/>
</dbReference>
<dbReference type="InterPro" id="IPR044666">
    <property type="entry name" value="Cyclophilin_A-like"/>
</dbReference>
<evidence type="ECO:0000256" key="5">
    <source>
        <dbReference type="ARBA" id="ARBA00022737"/>
    </source>
</evidence>
<evidence type="ECO:0000256" key="8">
    <source>
        <dbReference type="ARBA" id="ARBA00040798"/>
    </source>
</evidence>
<gene>
    <name evidence="12" type="ORF">K491DRAFT_640745</name>
</gene>
<dbReference type="Pfam" id="PF00400">
    <property type="entry name" value="WD40"/>
    <property type="match status" value="2"/>
</dbReference>
<evidence type="ECO:0000313" key="13">
    <source>
        <dbReference type="Proteomes" id="UP000799324"/>
    </source>
</evidence>
<dbReference type="SMART" id="SM00320">
    <property type="entry name" value="WD40"/>
    <property type="match status" value="4"/>
</dbReference>
<feature type="repeat" description="WD" evidence="9">
    <location>
        <begin position="124"/>
        <end position="165"/>
    </location>
</feature>
<dbReference type="Gene3D" id="2.130.10.10">
    <property type="entry name" value="YVTN repeat-like/Quinoprotein amine dehydrogenase"/>
    <property type="match status" value="1"/>
</dbReference>
<dbReference type="InterPro" id="IPR001680">
    <property type="entry name" value="WD40_rpt"/>
</dbReference>
<dbReference type="PANTHER" id="PTHR45625">
    <property type="entry name" value="PEPTIDYL-PROLYL CIS-TRANS ISOMERASE-RELATED"/>
    <property type="match status" value="1"/>
</dbReference>